<dbReference type="Proteomes" id="UP000799429">
    <property type="component" value="Unassembled WGS sequence"/>
</dbReference>
<evidence type="ECO:0000313" key="3">
    <source>
        <dbReference type="Proteomes" id="UP000799429"/>
    </source>
</evidence>
<organism evidence="2 3">
    <name type="scientific">Patellaria atrata CBS 101060</name>
    <dbReference type="NCBI Taxonomy" id="1346257"/>
    <lineage>
        <taxon>Eukaryota</taxon>
        <taxon>Fungi</taxon>
        <taxon>Dikarya</taxon>
        <taxon>Ascomycota</taxon>
        <taxon>Pezizomycotina</taxon>
        <taxon>Dothideomycetes</taxon>
        <taxon>Dothideomycetes incertae sedis</taxon>
        <taxon>Patellariales</taxon>
        <taxon>Patellariaceae</taxon>
        <taxon>Patellaria</taxon>
    </lineage>
</organism>
<sequence>MASVQHCEQPESGPILDKSQDLRPDSEEFVPNSSRNTPQPTPQPYGIVIGDCLDLPPIVSNTSVPAHAGLQTYVQNFGPTPPYVPMQPSFSPLLPSFSLGHIFLLEF</sequence>
<gene>
    <name evidence="2" type="ORF">M501DRAFT_1020988</name>
</gene>
<keyword evidence="3" id="KW-1185">Reference proteome</keyword>
<feature type="region of interest" description="Disordered" evidence="1">
    <location>
        <begin position="1"/>
        <end position="46"/>
    </location>
</feature>
<evidence type="ECO:0000256" key="1">
    <source>
        <dbReference type="SAM" id="MobiDB-lite"/>
    </source>
</evidence>
<dbReference type="AlphaFoldDB" id="A0A9P4S255"/>
<accession>A0A9P4S255</accession>
<comment type="caution">
    <text evidence="2">The sequence shown here is derived from an EMBL/GenBank/DDBJ whole genome shotgun (WGS) entry which is preliminary data.</text>
</comment>
<evidence type="ECO:0000313" key="2">
    <source>
        <dbReference type="EMBL" id="KAF2834205.1"/>
    </source>
</evidence>
<proteinExistence type="predicted"/>
<name>A0A9P4S255_9PEZI</name>
<dbReference type="EMBL" id="MU006125">
    <property type="protein sequence ID" value="KAF2834205.1"/>
    <property type="molecule type" value="Genomic_DNA"/>
</dbReference>
<reference evidence="2" key="1">
    <citation type="journal article" date="2020" name="Stud. Mycol.">
        <title>101 Dothideomycetes genomes: a test case for predicting lifestyles and emergence of pathogens.</title>
        <authorList>
            <person name="Haridas S."/>
            <person name="Albert R."/>
            <person name="Binder M."/>
            <person name="Bloem J."/>
            <person name="Labutti K."/>
            <person name="Salamov A."/>
            <person name="Andreopoulos B."/>
            <person name="Baker S."/>
            <person name="Barry K."/>
            <person name="Bills G."/>
            <person name="Bluhm B."/>
            <person name="Cannon C."/>
            <person name="Castanera R."/>
            <person name="Culley D."/>
            <person name="Daum C."/>
            <person name="Ezra D."/>
            <person name="Gonzalez J."/>
            <person name="Henrissat B."/>
            <person name="Kuo A."/>
            <person name="Liang C."/>
            <person name="Lipzen A."/>
            <person name="Lutzoni F."/>
            <person name="Magnuson J."/>
            <person name="Mondo S."/>
            <person name="Nolan M."/>
            <person name="Ohm R."/>
            <person name="Pangilinan J."/>
            <person name="Park H.-J."/>
            <person name="Ramirez L."/>
            <person name="Alfaro M."/>
            <person name="Sun H."/>
            <person name="Tritt A."/>
            <person name="Yoshinaga Y."/>
            <person name="Zwiers L.-H."/>
            <person name="Turgeon B."/>
            <person name="Goodwin S."/>
            <person name="Spatafora J."/>
            <person name="Crous P."/>
            <person name="Grigoriev I."/>
        </authorList>
    </citation>
    <scope>NUCLEOTIDE SEQUENCE</scope>
    <source>
        <strain evidence="2">CBS 101060</strain>
    </source>
</reference>
<protein>
    <submittedName>
        <fullName evidence="2">Uncharacterized protein</fullName>
    </submittedName>
</protein>